<evidence type="ECO:0000313" key="3">
    <source>
        <dbReference type="EMBL" id="TXX67488.1"/>
    </source>
</evidence>
<organism evidence="3 4">
    <name type="scientific">Vibrio cholerae</name>
    <dbReference type="NCBI Taxonomy" id="666"/>
    <lineage>
        <taxon>Bacteria</taxon>
        <taxon>Pseudomonadati</taxon>
        <taxon>Pseudomonadota</taxon>
        <taxon>Gammaproteobacteria</taxon>
        <taxon>Vibrionales</taxon>
        <taxon>Vibrionaceae</taxon>
        <taxon>Vibrio</taxon>
    </lineage>
</organism>
<comment type="caution">
    <text evidence="3">The sequence shown here is derived from an EMBL/GenBank/DDBJ whole genome shotgun (WGS) entry which is preliminary data.</text>
</comment>
<proteinExistence type="predicted"/>
<keyword evidence="2" id="KW-0472">Membrane</keyword>
<protein>
    <submittedName>
        <fullName evidence="3">Uncharacterized protein</fullName>
    </submittedName>
</protein>
<feature type="coiled-coil region" evidence="1">
    <location>
        <begin position="18"/>
        <end position="45"/>
    </location>
</feature>
<dbReference type="Proteomes" id="UP000323819">
    <property type="component" value="Unassembled WGS sequence"/>
</dbReference>
<keyword evidence="2" id="KW-0812">Transmembrane</keyword>
<keyword evidence="1" id="KW-0175">Coiled coil</keyword>
<evidence type="ECO:0000313" key="4">
    <source>
        <dbReference type="Proteomes" id="UP000323819"/>
    </source>
</evidence>
<feature type="transmembrane region" description="Helical" evidence="2">
    <location>
        <begin position="138"/>
        <end position="160"/>
    </location>
</feature>
<keyword evidence="2" id="KW-1133">Transmembrane helix</keyword>
<sequence>MSDDDKQSVQGGTKKLAIAMQEAALQNINEDLREILLNIERINDDMPAIIKEKVSDIENEISALSRGLKVVPEQFDKDFSKKINRILDVAMEIDLHSKKLRNELVNDAPEVIAKGSSEKIINAIDAYLDERTSGFKTFIIAVTSSIIGGLATGLAVIAYIKIML</sequence>
<dbReference type="EMBL" id="VSIJ01000002">
    <property type="protein sequence ID" value="TXX67488.1"/>
    <property type="molecule type" value="Genomic_DNA"/>
</dbReference>
<gene>
    <name evidence="3" type="ORF">FXF03_00525</name>
</gene>
<evidence type="ECO:0000256" key="2">
    <source>
        <dbReference type="SAM" id="Phobius"/>
    </source>
</evidence>
<name>A0ABD7SRN4_VIBCL</name>
<dbReference type="AlphaFoldDB" id="A0ABD7SRN4"/>
<reference evidence="3 4" key="1">
    <citation type="submission" date="2019-06" db="EMBL/GenBank/DDBJ databases">
        <title>Vibrio cholerae phylogeny based on whole-genome sequencing reveals genetic diversity and population strucutre.</title>
        <authorList>
            <person name="Zhiqiu Y."/>
            <person name="Bin L."/>
            <person name="Lingyan J."/>
        </authorList>
    </citation>
    <scope>NUCLEOTIDE SEQUENCE [LARGE SCALE GENOMIC DNA]</scope>
    <source>
        <strain evidence="3 4">N2814</strain>
    </source>
</reference>
<accession>A0ABD7SRN4</accession>
<dbReference type="RefSeq" id="WP_148521227.1">
    <property type="nucleotide sequence ID" value="NZ_JAGWDN010000017.1"/>
</dbReference>
<evidence type="ECO:0000256" key="1">
    <source>
        <dbReference type="SAM" id="Coils"/>
    </source>
</evidence>